<evidence type="ECO:0000259" key="4">
    <source>
        <dbReference type="PROSITE" id="PS51077"/>
    </source>
</evidence>
<evidence type="ECO:0000259" key="5">
    <source>
        <dbReference type="PROSITE" id="PS51078"/>
    </source>
</evidence>
<feature type="domain" description="HTH iclR-type" evidence="4">
    <location>
        <begin position="9"/>
        <end position="71"/>
    </location>
</feature>
<dbReference type="Gene3D" id="1.10.10.10">
    <property type="entry name" value="Winged helix-like DNA-binding domain superfamily/Winged helix DNA-binding domain"/>
    <property type="match status" value="1"/>
</dbReference>
<proteinExistence type="predicted"/>
<evidence type="ECO:0000313" key="8">
    <source>
        <dbReference type="Proteomes" id="UP000013750"/>
    </source>
</evidence>
<dbReference type="EMBL" id="AJDQ01000002">
    <property type="protein sequence ID" value="EOI59040.1"/>
    <property type="molecule type" value="Genomic_DNA"/>
</dbReference>
<dbReference type="PATRIC" id="fig|1158614.3.peg.217"/>
<dbReference type="HOGENOM" id="CLU_062618_7_1_9"/>
<gene>
    <name evidence="7" type="ORF">I592_03221</name>
    <name evidence="6" type="ORF">UKC_00226</name>
</gene>
<reference evidence="6 8" key="1">
    <citation type="submission" date="2013-02" db="EMBL/GenBank/DDBJ databases">
        <title>The Genome Sequence of Enterococcus gilvus ATCC BAA-350.</title>
        <authorList>
            <consortium name="The Broad Institute Genome Sequencing Platform"/>
            <consortium name="The Broad Institute Genome Sequencing Center for Infectious Disease"/>
            <person name="Earl A.M."/>
            <person name="Gilmore M.S."/>
            <person name="Lebreton F."/>
            <person name="Walker B."/>
            <person name="Young S.K."/>
            <person name="Zeng Q."/>
            <person name="Gargeya S."/>
            <person name="Fitzgerald M."/>
            <person name="Haas B."/>
            <person name="Abouelleil A."/>
            <person name="Alvarado L."/>
            <person name="Arachchi H.M."/>
            <person name="Berlin A.M."/>
            <person name="Chapman S.B."/>
            <person name="Dewar J."/>
            <person name="Goldberg J."/>
            <person name="Griggs A."/>
            <person name="Gujja S."/>
            <person name="Hansen M."/>
            <person name="Howarth C."/>
            <person name="Imamovic A."/>
            <person name="Larimer J."/>
            <person name="McCowan C."/>
            <person name="Murphy C."/>
            <person name="Neiman D."/>
            <person name="Pearson M."/>
            <person name="Priest M."/>
            <person name="Roberts A."/>
            <person name="Saif S."/>
            <person name="Shea T."/>
            <person name="Sisk P."/>
            <person name="Sykes S."/>
            <person name="Wortman J."/>
            <person name="Nusbaum C."/>
            <person name="Birren B."/>
        </authorList>
    </citation>
    <scope>NUCLEOTIDE SEQUENCE [LARGE SCALE GENOMIC DNA]</scope>
    <source>
        <strain evidence="6 8">ATCC BAA-350</strain>
    </source>
</reference>
<dbReference type="GO" id="GO:0045892">
    <property type="term" value="P:negative regulation of DNA-templated transcription"/>
    <property type="evidence" value="ECO:0007669"/>
    <property type="project" value="TreeGrafter"/>
</dbReference>
<keyword evidence="2" id="KW-0238">DNA-binding</keyword>
<dbReference type="OrthoDB" id="9791752at2"/>
<evidence type="ECO:0000313" key="9">
    <source>
        <dbReference type="Proteomes" id="UP000014160"/>
    </source>
</evidence>
<dbReference type="GO" id="GO:0003677">
    <property type="term" value="F:DNA binding"/>
    <property type="evidence" value="ECO:0007669"/>
    <property type="project" value="UniProtKB-KW"/>
</dbReference>
<dbReference type="PROSITE" id="PS51077">
    <property type="entry name" value="HTH_ICLR"/>
    <property type="match status" value="1"/>
</dbReference>
<protein>
    <recommendedName>
        <fullName evidence="10">IclR transcriptional regulator</fullName>
    </recommendedName>
</protein>
<dbReference type="SUPFAM" id="SSF46785">
    <property type="entry name" value="Winged helix' DNA-binding domain"/>
    <property type="match status" value="1"/>
</dbReference>
<dbReference type="Pfam" id="PF09339">
    <property type="entry name" value="HTH_IclR"/>
    <property type="match status" value="1"/>
</dbReference>
<dbReference type="PROSITE" id="PS51078">
    <property type="entry name" value="ICLR_ED"/>
    <property type="match status" value="1"/>
</dbReference>
<keyword evidence="9" id="KW-1185">Reference proteome</keyword>
<dbReference type="GO" id="GO:0003700">
    <property type="term" value="F:DNA-binding transcription factor activity"/>
    <property type="evidence" value="ECO:0007669"/>
    <property type="project" value="TreeGrafter"/>
</dbReference>
<dbReference type="PANTHER" id="PTHR30136:SF24">
    <property type="entry name" value="HTH-TYPE TRANSCRIPTIONAL REPRESSOR ALLR"/>
    <property type="match status" value="1"/>
</dbReference>
<keyword evidence="3" id="KW-0804">Transcription</keyword>
<dbReference type="SMART" id="SM00346">
    <property type="entry name" value="HTH_ICLR"/>
    <property type="match status" value="1"/>
</dbReference>
<keyword evidence="1" id="KW-0805">Transcription regulation</keyword>
<organism evidence="6 8">
    <name type="scientific">Enterococcus gilvus ATCC BAA-350</name>
    <dbReference type="NCBI Taxonomy" id="1158614"/>
    <lineage>
        <taxon>Bacteria</taxon>
        <taxon>Bacillati</taxon>
        <taxon>Bacillota</taxon>
        <taxon>Bacilli</taxon>
        <taxon>Lactobacillales</taxon>
        <taxon>Enterococcaceae</taxon>
        <taxon>Enterococcus</taxon>
    </lineage>
</organism>
<dbReference type="Pfam" id="PF01614">
    <property type="entry name" value="IclR_C"/>
    <property type="match status" value="1"/>
</dbReference>
<dbReference type="InterPro" id="IPR050707">
    <property type="entry name" value="HTH_MetabolicPath_Reg"/>
</dbReference>
<dbReference type="InterPro" id="IPR029016">
    <property type="entry name" value="GAF-like_dom_sf"/>
</dbReference>
<comment type="caution">
    <text evidence="6">The sequence shown here is derived from an EMBL/GenBank/DDBJ whole genome shotgun (WGS) entry which is preliminary data.</text>
</comment>
<reference evidence="7 9" key="2">
    <citation type="submission" date="2013-03" db="EMBL/GenBank/DDBJ databases">
        <title>The Genome Sequence of Enterococcus gilvus ATCC BAA-350 (PacBio/Illumina hybrid assembly).</title>
        <authorList>
            <consortium name="The Broad Institute Genomics Platform"/>
            <consortium name="The Broad Institute Genome Sequencing Center for Infectious Disease"/>
            <person name="Earl A."/>
            <person name="Russ C."/>
            <person name="Gilmore M."/>
            <person name="Surin D."/>
            <person name="Walker B."/>
            <person name="Young S."/>
            <person name="Zeng Q."/>
            <person name="Gargeya S."/>
            <person name="Fitzgerald M."/>
            <person name="Haas B."/>
            <person name="Abouelleil A."/>
            <person name="Allen A.W."/>
            <person name="Alvarado L."/>
            <person name="Arachchi H.M."/>
            <person name="Berlin A.M."/>
            <person name="Chapman S.B."/>
            <person name="Gainer-Dewar J."/>
            <person name="Goldberg J."/>
            <person name="Griggs A."/>
            <person name="Gujja S."/>
            <person name="Hansen M."/>
            <person name="Howarth C."/>
            <person name="Imamovic A."/>
            <person name="Ireland A."/>
            <person name="Larimer J."/>
            <person name="McCowan C."/>
            <person name="Murphy C."/>
            <person name="Pearson M."/>
            <person name="Poon T.W."/>
            <person name="Priest M."/>
            <person name="Roberts A."/>
            <person name="Saif S."/>
            <person name="Shea T."/>
            <person name="Sisk P."/>
            <person name="Sykes S."/>
            <person name="Wortman J."/>
            <person name="Nusbaum C."/>
            <person name="Birren B."/>
        </authorList>
    </citation>
    <scope>NUCLEOTIDE SEQUENCE [LARGE SCALE GENOMIC DNA]</scope>
    <source>
        <strain evidence="7 9">ATCC BAA-350</strain>
    </source>
</reference>
<dbReference type="Gene3D" id="3.30.450.40">
    <property type="match status" value="1"/>
</dbReference>
<dbReference type="eggNOG" id="COG1414">
    <property type="taxonomic scope" value="Bacteria"/>
</dbReference>
<dbReference type="InterPro" id="IPR036390">
    <property type="entry name" value="WH_DNA-bd_sf"/>
</dbReference>
<accession>R2VMG7</accession>
<dbReference type="InterPro" id="IPR036388">
    <property type="entry name" value="WH-like_DNA-bd_sf"/>
</dbReference>
<feature type="domain" description="IclR-ED" evidence="5">
    <location>
        <begin position="72"/>
        <end position="252"/>
    </location>
</feature>
<dbReference type="SUPFAM" id="SSF55781">
    <property type="entry name" value="GAF domain-like"/>
    <property type="match status" value="1"/>
</dbReference>
<sequence length="252" mass="28057">MEEKQLKINHSVQKAFTIIELMAAAEDPLSLRSISTQTNLPKATALRLLYTLMTMGYVQQNQGNADYSLSLKFKLLTNDSDISQDIVAYVRPYMQQMSKELGEATCLSICDNQELVYVESIDSQDNLLTVTQKIGKRAPLYCTGSGKLYLANMPADELQHYLDHTSLMPLTTQTKATKKELAAELALVKKQGYSIDDEECEIGVKCVAVPLLDKQRSVLATISVSMPTIRATEEMLQETITLLTHTVATLEK</sequence>
<dbReference type="Proteomes" id="UP000014160">
    <property type="component" value="Unassembled WGS sequence"/>
</dbReference>
<dbReference type="Proteomes" id="UP000013750">
    <property type="component" value="Unassembled WGS sequence"/>
</dbReference>
<dbReference type="PANTHER" id="PTHR30136">
    <property type="entry name" value="HELIX-TURN-HELIX TRANSCRIPTIONAL REGULATOR, ICLR FAMILY"/>
    <property type="match status" value="1"/>
</dbReference>
<evidence type="ECO:0000256" key="2">
    <source>
        <dbReference type="ARBA" id="ARBA00023125"/>
    </source>
</evidence>
<dbReference type="EMBL" id="ASWH01000002">
    <property type="protein sequence ID" value="EOW79083.1"/>
    <property type="molecule type" value="Genomic_DNA"/>
</dbReference>
<evidence type="ECO:0000256" key="1">
    <source>
        <dbReference type="ARBA" id="ARBA00023015"/>
    </source>
</evidence>
<evidence type="ECO:0000313" key="6">
    <source>
        <dbReference type="EMBL" id="EOI59040.1"/>
    </source>
</evidence>
<dbReference type="InterPro" id="IPR005471">
    <property type="entry name" value="Tscrpt_reg_IclR_N"/>
</dbReference>
<dbReference type="RefSeq" id="WP_010778677.1">
    <property type="nucleotide sequence ID" value="NZ_ASWH01000002.1"/>
</dbReference>
<evidence type="ECO:0000256" key="3">
    <source>
        <dbReference type="ARBA" id="ARBA00023163"/>
    </source>
</evidence>
<dbReference type="AlphaFoldDB" id="R2VMG7"/>
<evidence type="ECO:0008006" key="10">
    <source>
        <dbReference type="Google" id="ProtNLM"/>
    </source>
</evidence>
<dbReference type="InterPro" id="IPR014757">
    <property type="entry name" value="Tscrpt_reg_IclR_C"/>
</dbReference>
<evidence type="ECO:0000313" key="7">
    <source>
        <dbReference type="EMBL" id="EOW79083.1"/>
    </source>
</evidence>
<name>R2VMG7_9ENTE</name>